<evidence type="ECO:0000313" key="3">
    <source>
        <dbReference type="Proteomes" id="UP001610334"/>
    </source>
</evidence>
<dbReference type="EMBL" id="JBFXLT010000018">
    <property type="protein sequence ID" value="KAL2817313.1"/>
    <property type="molecule type" value="Genomic_DNA"/>
</dbReference>
<sequence length="75" mass="8534">MDIPTDLRKMPPPPLLYNAICGSPLICLAWLLLRYCNVSFPPPSSLLALRYPCPTYIALEIPCTYPQNLKHRYGE</sequence>
<gene>
    <name evidence="2" type="ORF">BJX63DRAFT_108840</name>
</gene>
<comment type="caution">
    <text evidence="2">The sequence shown here is derived from an EMBL/GenBank/DDBJ whole genome shotgun (WGS) entry which is preliminary data.</text>
</comment>
<dbReference type="Proteomes" id="UP001610334">
    <property type="component" value="Unassembled WGS sequence"/>
</dbReference>
<name>A0ABR4HP94_9EURO</name>
<keyword evidence="3" id="KW-1185">Reference proteome</keyword>
<proteinExistence type="predicted"/>
<keyword evidence="1" id="KW-0472">Membrane</keyword>
<protein>
    <submittedName>
        <fullName evidence="2">Uncharacterized protein</fullName>
    </submittedName>
</protein>
<evidence type="ECO:0000256" key="1">
    <source>
        <dbReference type="SAM" id="Phobius"/>
    </source>
</evidence>
<reference evidence="2 3" key="1">
    <citation type="submission" date="2024-07" db="EMBL/GenBank/DDBJ databases">
        <title>Section-level genome sequencing and comparative genomics of Aspergillus sections Usti and Cavernicolus.</title>
        <authorList>
            <consortium name="Lawrence Berkeley National Laboratory"/>
            <person name="Nybo J.L."/>
            <person name="Vesth T.C."/>
            <person name="Theobald S."/>
            <person name="Frisvad J.C."/>
            <person name="Larsen T.O."/>
            <person name="Kjaerboelling I."/>
            <person name="Rothschild-Mancinelli K."/>
            <person name="Lyhne E.K."/>
            <person name="Kogle M.E."/>
            <person name="Barry K."/>
            <person name="Clum A."/>
            <person name="Na H."/>
            <person name="Ledsgaard L."/>
            <person name="Lin J."/>
            <person name="Lipzen A."/>
            <person name="Kuo A."/>
            <person name="Riley R."/>
            <person name="Mondo S."/>
            <person name="Labutti K."/>
            <person name="Haridas S."/>
            <person name="Pangalinan J."/>
            <person name="Salamov A.A."/>
            <person name="Simmons B.A."/>
            <person name="Magnuson J.K."/>
            <person name="Chen J."/>
            <person name="Drula E."/>
            <person name="Henrissat B."/>
            <person name="Wiebenga A."/>
            <person name="Lubbers R.J."/>
            <person name="Gomes A.C."/>
            <person name="Makela M.R."/>
            <person name="Stajich J."/>
            <person name="Grigoriev I.V."/>
            <person name="Mortensen U.H."/>
            <person name="De Vries R.P."/>
            <person name="Baker S.E."/>
            <person name="Andersen M.R."/>
        </authorList>
    </citation>
    <scope>NUCLEOTIDE SEQUENCE [LARGE SCALE GENOMIC DNA]</scope>
    <source>
        <strain evidence="2 3">CBS 588.65</strain>
    </source>
</reference>
<evidence type="ECO:0000313" key="2">
    <source>
        <dbReference type="EMBL" id="KAL2817313.1"/>
    </source>
</evidence>
<organism evidence="2 3">
    <name type="scientific">Aspergillus granulosus</name>
    <dbReference type="NCBI Taxonomy" id="176169"/>
    <lineage>
        <taxon>Eukaryota</taxon>
        <taxon>Fungi</taxon>
        <taxon>Dikarya</taxon>
        <taxon>Ascomycota</taxon>
        <taxon>Pezizomycotina</taxon>
        <taxon>Eurotiomycetes</taxon>
        <taxon>Eurotiomycetidae</taxon>
        <taxon>Eurotiales</taxon>
        <taxon>Aspergillaceae</taxon>
        <taxon>Aspergillus</taxon>
        <taxon>Aspergillus subgen. Nidulantes</taxon>
    </lineage>
</organism>
<keyword evidence="1" id="KW-1133">Transmembrane helix</keyword>
<feature type="transmembrane region" description="Helical" evidence="1">
    <location>
        <begin position="15"/>
        <end position="33"/>
    </location>
</feature>
<keyword evidence="1" id="KW-0812">Transmembrane</keyword>
<accession>A0ABR4HP94</accession>